<dbReference type="InterPro" id="IPR036388">
    <property type="entry name" value="WH-like_DNA-bd_sf"/>
</dbReference>
<keyword evidence="3" id="KW-0238">DNA-binding</keyword>
<keyword evidence="2" id="KW-0805">Transcription regulation</keyword>
<dbReference type="PROSITE" id="PS50931">
    <property type="entry name" value="HTH_LYSR"/>
    <property type="match status" value="1"/>
</dbReference>
<evidence type="ECO:0000256" key="2">
    <source>
        <dbReference type="ARBA" id="ARBA00023015"/>
    </source>
</evidence>
<dbReference type="GO" id="GO:0000976">
    <property type="term" value="F:transcription cis-regulatory region binding"/>
    <property type="evidence" value="ECO:0007669"/>
    <property type="project" value="TreeGrafter"/>
</dbReference>
<keyword evidence="4" id="KW-0804">Transcription</keyword>
<dbReference type="GeneID" id="92940380"/>
<dbReference type="InterPro" id="IPR005119">
    <property type="entry name" value="LysR_subst-bd"/>
</dbReference>
<dbReference type="OrthoDB" id="9785745at2"/>
<dbReference type="EMBL" id="JXSU01000009">
    <property type="protein sequence ID" value="KIS21874.1"/>
    <property type="molecule type" value="Genomic_DNA"/>
</dbReference>
<dbReference type="InterPro" id="IPR047788">
    <property type="entry name" value="LysR-like_Sec_metab"/>
</dbReference>
<sequence length="301" mass="33427">MDFKQIEAFISVAKYKSFSKAANSVFLSQPAISSHIATLEKELSVQLFDRTSKEVLLTPAGNSFLKYALEILNARDKAVCCLSNFNNTVCGKLTLTASSTPCNTIIPDLVKGFENKFPDVSFNVLEQSSGEVLDNLLNFNSEIGIIGDLISDDKIKTYKLVEDNLVLISNPSLNIPDEIDAESISKYKFVLRKKSSATRKTFENNLKKSGIDPSTLEVCCEVNNLDTIFQFVKTGVGVSVISEKVYNGYLGLNSIKKSKITNLNLKRSLYLAICSKRTLTPTAKAFFDFCLDYFDIHKSNQ</sequence>
<proteinExistence type="inferred from homology"/>
<evidence type="ECO:0000256" key="1">
    <source>
        <dbReference type="ARBA" id="ARBA00009437"/>
    </source>
</evidence>
<name>A0A0D1AFB2_CLOBO</name>
<accession>A0A0D1AFB2</accession>
<dbReference type="PANTHER" id="PTHR30126">
    <property type="entry name" value="HTH-TYPE TRANSCRIPTIONAL REGULATOR"/>
    <property type="match status" value="1"/>
</dbReference>
<dbReference type="Gene3D" id="1.10.10.10">
    <property type="entry name" value="Winged helix-like DNA-binding domain superfamily/Winged helix DNA-binding domain"/>
    <property type="match status" value="1"/>
</dbReference>
<reference evidence="6 7" key="1">
    <citation type="submission" date="2014-06" db="EMBL/GenBank/DDBJ databases">
        <title>Genome characterization of distinct group I Clostridium botulinum lineages.</title>
        <authorList>
            <person name="Giordani F."/>
            <person name="Anselmo A."/>
            <person name="Fillo S."/>
            <person name="Palozzi A.M."/>
            <person name="Fortunato A."/>
            <person name="Gentile B."/>
            <person name="Ciammaruconi A."/>
            <person name="Anniballi F."/>
            <person name="De Medici D."/>
            <person name="Lista F."/>
        </authorList>
    </citation>
    <scope>NUCLEOTIDE SEQUENCE [LARGE SCALE GENOMIC DNA]</scope>
    <source>
        <strain evidence="6 7">B2 450</strain>
    </source>
</reference>
<dbReference type="InterPro" id="IPR036390">
    <property type="entry name" value="WH_DNA-bd_sf"/>
</dbReference>
<dbReference type="Proteomes" id="UP000032250">
    <property type="component" value="Unassembled WGS sequence"/>
</dbReference>
<evidence type="ECO:0000259" key="5">
    <source>
        <dbReference type="PROSITE" id="PS50931"/>
    </source>
</evidence>
<dbReference type="Pfam" id="PF03466">
    <property type="entry name" value="LysR_substrate"/>
    <property type="match status" value="1"/>
</dbReference>
<evidence type="ECO:0000313" key="7">
    <source>
        <dbReference type="Proteomes" id="UP000032250"/>
    </source>
</evidence>
<comment type="similarity">
    <text evidence="1">Belongs to the LysR transcriptional regulatory family.</text>
</comment>
<protein>
    <submittedName>
        <fullName evidence="6">LysR family transcriptional regulator</fullName>
    </submittedName>
</protein>
<dbReference type="FunFam" id="1.10.10.10:FF:000001">
    <property type="entry name" value="LysR family transcriptional regulator"/>
    <property type="match status" value="1"/>
</dbReference>
<evidence type="ECO:0000256" key="4">
    <source>
        <dbReference type="ARBA" id="ARBA00023163"/>
    </source>
</evidence>
<dbReference type="NCBIfam" id="NF040786">
    <property type="entry name" value="LysR_Sec_metab"/>
    <property type="match status" value="1"/>
</dbReference>
<dbReference type="PATRIC" id="fig|1379739.3.peg.4134"/>
<dbReference type="AlphaFoldDB" id="A0A0D1AFB2"/>
<dbReference type="SUPFAM" id="SSF53850">
    <property type="entry name" value="Periplasmic binding protein-like II"/>
    <property type="match status" value="1"/>
</dbReference>
<dbReference type="SUPFAM" id="SSF46785">
    <property type="entry name" value="Winged helix' DNA-binding domain"/>
    <property type="match status" value="1"/>
</dbReference>
<dbReference type="GO" id="GO:0003700">
    <property type="term" value="F:DNA-binding transcription factor activity"/>
    <property type="evidence" value="ECO:0007669"/>
    <property type="project" value="InterPro"/>
</dbReference>
<dbReference type="Pfam" id="PF00126">
    <property type="entry name" value="HTH_1"/>
    <property type="match status" value="1"/>
</dbReference>
<dbReference type="InterPro" id="IPR000847">
    <property type="entry name" value="LysR_HTH_N"/>
</dbReference>
<organism evidence="6 7">
    <name type="scientific">Clostridium botulinum B2 450</name>
    <dbReference type="NCBI Taxonomy" id="1379739"/>
    <lineage>
        <taxon>Bacteria</taxon>
        <taxon>Bacillati</taxon>
        <taxon>Bacillota</taxon>
        <taxon>Clostridia</taxon>
        <taxon>Eubacteriales</taxon>
        <taxon>Clostridiaceae</taxon>
        <taxon>Clostridium</taxon>
    </lineage>
</organism>
<evidence type="ECO:0000313" key="6">
    <source>
        <dbReference type="EMBL" id="KIS21874.1"/>
    </source>
</evidence>
<feature type="domain" description="HTH lysR-type" evidence="5">
    <location>
        <begin position="1"/>
        <end position="58"/>
    </location>
</feature>
<dbReference type="PANTHER" id="PTHR30126:SF64">
    <property type="entry name" value="HTH-TYPE TRANSCRIPTIONAL REGULATOR CITR"/>
    <property type="match status" value="1"/>
</dbReference>
<dbReference type="Gene3D" id="3.40.190.290">
    <property type="match status" value="1"/>
</dbReference>
<dbReference type="PRINTS" id="PR00039">
    <property type="entry name" value="HTHLYSR"/>
</dbReference>
<dbReference type="RefSeq" id="WP_003488134.1">
    <property type="nucleotide sequence ID" value="NZ_JXSU01000009.1"/>
</dbReference>
<gene>
    <name evidence="6" type="ORF">N495_18835</name>
</gene>
<dbReference type="HOGENOM" id="CLU_039613_6_1_9"/>
<evidence type="ECO:0000256" key="3">
    <source>
        <dbReference type="ARBA" id="ARBA00023125"/>
    </source>
</evidence>
<comment type="caution">
    <text evidence="6">The sequence shown here is derived from an EMBL/GenBank/DDBJ whole genome shotgun (WGS) entry which is preliminary data.</text>
</comment>